<feature type="domain" description="TonB-dependent receptor plug" evidence="14">
    <location>
        <begin position="63"/>
        <end position="154"/>
    </location>
</feature>
<dbReference type="RefSeq" id="WP_112714820.1">
    <property type="nucleotide sequence ID" value="NZ_LS483250.1"/>
</dbReference>
<evidence type="ECO:0000256" key="7">
    <source>
        <dbReference type="ARBA" id="ARBA00023136"/>
    </source>
</evidence>
<dbReference type="OrthoDB" id="9760494at2"/>
<gene>
    <name evidence="15" type="ORF">MORIYA_2139</name>
</gene>
<dbReference type="InterPro" id="IPR012910">
    <property type="entry name" value="Plug_dom"/>
</dbReference>
<dbReference type="InterPro" id="IPR039426">
    <property type="entry name" value="TonB-dep_rcpt-like"/>
</dbReference>
<evidence type="ECO:0000256" key="5">
    <source>
        <dbReference type="ARBA" id="ARBA00022692"/>
    </source>
</evidence>
<evidence type="ECO:0000256" key="9">
    <source>
        <dbReference type="ARBA" id="ARBA00023237"/>
    </source>
</evidence>
<protein>
    <submittedName>
        <fullName evidence="15">Putative TonB-dependent siderophore receptor</fullName>
    </submittedName>
</protein>
<evidence type="ECO:0000256" key="4">
    <source>
        <dbReference type="ARBA" id="ARBA00022452"/>
    </source>
</evidence>
<feature type="chain" id="PRO_5016272979" evidence="12">
    <location>
        <begin position="35"/>
        <end position="684"/>
    </location>
</feature>
<keyword evidence="12" id="KW-0732">Signal</keyword>
<comment type="subcellular location">
    <subcellularLocation>
        <location evidence="1 10">Cell outer membrane</location>
        <topology evidence="1 10">Multi-pass membrane protein</topology>
    </subcellularLocation>
</comment>
<evidence type="ECO:0000256" key="10">
    <source>
        <dbReference type="PROSITE-ProRule" id="PRU01360"/>
    </source>
</evidence>
<evidence type="ECO:0000256" key="3">
    <source>
        <dbReference type="ARBA" id="ARBA00022448"/>
    </source>
</evidence>
<evidence type="ECO:0000313" key="16">
    <source>
        <dbReference type="Proteomes" id="UP000250163"/>
    </source>
</evidence>
<keyword evidence="3 10" id="KW-0813">Transport</keyword>
<evidence type="ECO:0000256" key="12">
    <source>
        <dbReference type="SAM" id="SignalP"/>
    </source>
</evidence>
<keyword evidence="16" id="KW-1185">Reference proteome</keyword>
<evidence type="ECO:0000256" key="8">
    <source>
        <dbReference type="ARBA" id="ARBA00023170"/>
    </source>
</evidence>
<evidence type="ECO:0000313" key="15">
    <source>
        <dbReference type="EMBL" id="SQD78617.1"/>
    </source>
</evidence>
<dbReference type="PANTHER" id="PTHR30069:SF41">
    <property type="entry name" value="HEME_HEMOPEXIN UTILIZATION PROTEIN C"/>
    <property type="match status" value="1"/>
</dbReference>
<dbReference type="GO" id="GO:0015344">
    <property type="term" value="F:siderophore uptake transmembrane transporter activity"/>
    <property type="evidence" value="ECO:0007669"/>
    <property type="project" value="TreeGrafter"/>
</dbReference>
<dbReference type="GO" id="GO:0038023">
    <property type="term" value="F:signaling receptor activity"/>
    <property type="evidence" value="ECO:0007669"/>
    <property type="project" value="InterPro"/>
</dbReference>
<accession>A0A330LNP2</accession>
<dbReference type="GO" id="GO:0009279">
    <property type="term" value="C:cell outer membrane"/>
    <property type="evidence" value="ECO:0007669"/>
    <property type="project" value="UniProtKB-SubCell"/>
</dbReference>
<dbReference type="PROSITE" id="PS52016">
    <property type="entry name" value="TONB_DEPENDENT_REC_3"/>
    <property type="match status" value="1"/>
</dbReference>
<name>A0A330LNP2_9GAMM</name>
<comment type="similarity">
    <text evidence="2 10 11">Belongs to the TonB-dependent receptor family.</text>
</comment>
<dbReference type="InterPro" id="IPR000531">
    <property type="entry name" value="Beta-barrel_TonB"/>
</dbReference>
<organism evidence="15 16">
    <name type="scientific">Moritella yayanosii</name>
    <dbReference type="NCBI Taxonomy" id="69539"/>
    <lineage>
        <taxon>Bacteria</taxon>
        <taxon>Pseudomonadati</taxon>
        <taxon>Pseudomonadota</taxon>
        <taxon>Gammaproteobacteria</taxon>
        <taxon>Alteromonadales</taxon>
        <taxon>Moritellaceae</taxon>
        <taxon>Moritella</taxon>
    </lineage>
</organism>
<keyword evidence="4 10" id="KW-1134">Transmembrane beta strand</keyword>
<feature type="domain" description="TonB-dependent receptor-like beta-barrel" evidence="13">
    <location>
        <begin position="240"/>
        <end position="644"/>
    </location>
</feature>
<evidence type="ECO:0000256" key="11">
    <source>
        <dbReference type="RuleBase" id="RU003357"/>
    </source>
</evidence>
<sequence length="684" mass="76172">MTCSIPSTSKKYLLSYLTRCLKLSLLILPINVYANIESTNDEQDTTSTTTVWATEINSSSVFLGDDQIAIKQADHLSDLLRDTPGVDVGGTHSVNQRINIRGMNETDLQIRLDGASQSANMFHHIGNLTLNADILKSADVQVGANSVVNGGIGGAVSFTTKNAQDLLQADEDFGSRISLNYGSNDYQQASLAFYGQLSEKFDAMVYGYIYDRNNFSDGDGTPTFGSDGTIGNALFKIGFSPDSQQRFDLAYDFYKDKGDYNPRPDMGSSANEALSQATVMPTEYIRQTLSLNYLLEKNEDLYLTSSLYRNHIDLTRDESGLTIRWPGDRLSENNAQNINTGFNTTAISQVELVNMNHKITYGIDGNEQQSISQYGNAEKTKEKAISGAVFVEDRINITDSLSITPGVRYDYFKRKAVTSTKSFDDISFALAAEYDITDGFTLFANSRQLFKAPQLLETFINYQAVTYLDPNIKAESGLNTEVGFRFEHDLGDGSIATNLTVFRTDIDDYIQKTYNPQNHGYDVENIGDVEYEGFEASILYRIYDFGAQVTYAKSDNWDKTANTPIISRDSARSTDIGDSIGLNLDYDLTSLDVILGWNSRFILEEDNVAQDQPVKPSYDVHNLYAQWLPRQIEGLALTFGIDNIFNEQYASHASRSGTVNRGQLINMTDYEPGRNVKATLAYQF</sequence>
<dbReference type="Gene3D" id="2.170.130.10">
    <property type="entry name" value="TonB-dependent receptor, plug domain"/>
    <property type="match status" value="1"/>
</dbReference>
<dbReference type="EMBL" id="LS483250">
    <property type="protein sequence ID" value="SQD78617.1"/>
    <property type="molecule type" value="Genomic_DNA"/>
</dbReference>
<dbReference type="InterPro" id="IPR037066">
    <property type="entry name" value="Plug_dom_sf"/>
</dbReference>
<dbReference type="Gene3D" id="2.40.170.20">
    <property type="entry name" value="TonB-dependent receptor, beta-barrel domain"/>
    <property type="match status" value="1"/>
</dbReference>
<dbReference type="CDD" id="cd01347">
    <property type="entry name" value="ligand_gated_channel"/>
    <property type="match status" value="1"/>
</dbReference>
<dbReference type="KEGG" id="mya:MORIYA_2139"/>
<dbReference type="Pfam" id="PF07715">
    <property type="entry name" value="Plug"/>
    <property type="match status" value="1"/>
</dbReference>
<keyword evidence="7 10" id="KW-0472">Membrane</keyword>
<dbReference type="GO" id="GO:0044718">
    <property type="term" value="P:siderophore transmembrane transport"/>
    <property type="evidence" value="ECO:0007669"/>
    <property type="project" value="TreeGrafter"/>
</dbReference>
<keyword evidence="5 10" id="KW-0812">Transmembrane</keyword>
<dbReference type="AlphaFoldDB" id="A0A330LNP2"/>
<dbReference type="Pfam" id="PF00593">
    <property type="entry name" value="TonB_dep_Rec_b-barrel"/>
    <property type="match status" value="1"/>
</dbReference>
<keyword evidence="8 15" id="KW-0675">Receptor</keyword>
<keyword evidence="6 11" id="KW-0798">TonB box</keyword>
<dbReference type="InterPro" id="IPR036942">
    <property type="entry name" value="Beta-barrel_TonB_sf"/>
</dbReference>
<evidence type="ECO:0000256" key="6">
    <source>
        <dbReference type="ARBA" id="ARBA00023077"/>
    </source>
</evidence>
<evidence type="ECO:0000256" key="1">
    <source>
        <dbReference type="ARBA" id="ARBA00004571"/>
    </source>
</evidence>
<proteinExistence type="inferred from homology"/>
<evidence type="ECO:0000259" key="13">
    <source>
        <dbReference type="Pfam" id="PF00593"/>
    </source>
</evidence>
<dbReference type="InterPro" id="IPR010105">
    <property type="entry name" value="TonB_sidphr_rcpt"/>
</dbReference>
<evidence type="ECO:0000256" key="2">
    <source>
        <dbReference type="ARBA" id="ARBA00009810"/>
    </source>
</evidence>
<keyword evidence="9 10" id="KW-0998">Cell outer membrane</keyword>
<dbReference type="Proteomes" id="UP000250163">
    <property type="component" value="Chromosome MORIYA"/>
</dbReference>
<evidence type="ECO:0000259" key="14">
    <source>
        <dbReference type="Pfam" id="PF07715"/>
    </source>
</evidence>
<reference evidence="16" key="1">
    <citation type="submission" date="2018-05" db="EMBL/GenBank/DDBJ databases">
        <authorList>
            <person name="Cea G.-C."/>
            <person name="William W."/>
        </authorList>
    </citation>
    <scope>NUCLEOTIDE SEQUENCE [LARGE SCALE GENOMIC DNA]</scope>
    <source>
        <strain evidence="16">DB21MT 5</strain>
    </source>
</reference>
<feature type="signal peptide" evidence="12">
    <location>
        <begin position="1"/>
        <end position="34"/>
    </location>
</feature>
<dbReference type="NCBIfam" id="TIGR01783">
    <property type="entry name" value="TonB-siderophor"/>
    <property type="match status" value="1"/>
</dbReference>
<dbReference type="PANTHER" id="PTHR30069">
    <property type="entry name" value="TONB-DEPENDENT OUTER MEMBRANE RECEPTOR"/>
    <property type="match status" value="1"/>
</dbReference>
<dbReference type="SUPFAM" id="SSF56935">
    <property type="entry name" value="Porins"/>
    <property type="match status" value="1"/>
</dbReference>